<sequence length="160" mass="18492">MIRFIIKFGVSSLLLLFSTFVSWYEGSEILNRSFEWRYSTPFSHFLYGEVNKPSDISQLDYFVYAAKFQPGFPIIMFLSSLYMLILIGYYIFQEEKKGLAYYLTFLGSGILILSYITSNSSTAGGQIIYYLFLMGGVSCIVIALTNYYHIINRLREKIIS</sequence>
<comment type="caution">
    <text evidence="2">The sequence shown here is derived from an EMBL/GenBank/DDBJ whole genome shotgun (WGS) entry which is preliminary data.</text>
</comment>
<keyword evidence="1" id="KW-0472">Membrane</keyword>
<keyword evidence="1" id="KW-0812">Transmembrane</keyword>
<accession>A0A2N0ZID5</accession>
<gene>
    <name evidence="2" type="ORF">CWS20_09245</name>
</gene>
<dbReference type="Proteomes" id="UP000233343">
    <property type="component" value="Unassembled WGS sequence"/>
</dbReference>
<reference evidence="2 3" key="1">
    <citation type="journal article" date="2010" name="Int. J. Syst. Evol. Microbiol.">
        <title>Bacillus horneckiae sp. nov., isolated from a spacecraft-assembly clean room.</title>
        <authorList>
            <person name="Vaishampayan P."/>
            <person name="Probst A."/>
            <person name="Krishnamurthi S."/>
            <person name="Ghosh S."/>
            <person name="Osman S."/>
            <person name="McDowall A."/>
            <person name="Ruckmani A."/>
            <person name="Mayilraj S."/>
            <person name="Venkateswaran K."/>
        </authorList>
    </citation>
    <scope>NUCLEOTIDE SEQUENCE [LARGE SCALE GENOMIC DNA]</scope>
    <source>
        <strain evidence="3">1PO1SC</strain>
    </source>
</reference>
<dbReference type="InterPro" id="IPR025440">
    <property type="entry name" value="DUF4306"/>
</dbReference>
<dbReference type="EMBL" id="PISD01000017">
    <property type="protein sequence ID" value="PKG29270.1"/>
    <property type="molecule type" value="Genomic_DNA"/>
</dbReference>
<keyword evidence="1" id="KW-1133">Transmembrane helix</keyword>
<evidence type="ECO:0000256" key="1">
    <source>
        <dbReference type="SAM" id="Phobius"/>
    </source>
</evidence>
<feature type="transmembrane region" description="Helical" evidence="1">
    <location>
        <begin position="71"/>
        <end position="92"/>
    </location>
</feature>
<protein>
    <submittedName>
        <fullName evidence="2">DUF4306 domain-containing protein</fullName>
    </submittedName>
</protein>
<dbReference type="AlphaFoldDB" id="A0A2N0ZID5"/>
<dbReference type="Pfam" id="PF14154">
    <property type="entry name" value="DUF4306"/>
    <property type="match status" value="1"/>
</dbReference>
<feature type="transmembrane region" description="Helical" evidence="1">
    <location>
        <begin position="99"/>
        <end position="116"/>
    </location>
</feature>
<evidence type="ECO:0000313" key="2">
    <source>
        <dbReference type="EMBL" id="PKG29270.1"/>
    </source>
</evidence>
<evidence type="ECO:0000313" key="3">
    <source>
        <dbReference type="Proteomes" id="UP000233343"/>
    </source>
</evidence>
<proteinExistence type="predicted"/>
<feature type="transmembrane region" description="Helical" evidence="1">
    <location>
        <begin position="5"/>
        <end position="24"/>
    </location>
</feature>
<organism evidence="2 3">
    <name type="scientific">Cytobacillus horneckiae</name>
    <dbReference type="NCBI Taxonomy" id="549687"/>
    <lineage>
        <taxon>Bacteria</taxon>
        <taxon>Bacillati</taxon>
        <taxon>Bacillota</taxon>
        <taxon>Bacilli</taxon>
        <taxon>Bacillales</taxon>
        <taxon>Bacillaceae</taxon>
        <taxon>Cytobacillus</taxon>
    </lineage>
</organism>
<feature type="transmembrane region" description="Helical" evidence="1">
    <location>
        <begin position="128"/>
        <end position="148"/>
    </location>
</feature>
<name>A0A2N0ZID5_9BACI</name>
<keyword evidence="3" id="KW-1185">Reference proteome</keyword>